<feature type="transmembrane region" description="Helical" evidence="1">
    <location>
        <begin position="342"/>
        <end position="362"/>
    </location>
</feature>
<organism evidence="2 3">
    <name type="scientific">Ancylobacter moscoviensis</name>
    <dbReference type="NCBI Taxonomy" id="2597768"/>
    <lineage>
        <taxon>Bacteria</taxon>
        <taxon>Pseudomonadati</taxon>
        <taxon>Pseudomonadota</taxon>
        <taxon>Alphaproteobacteria</taxon>
        <taxon>Hyphomicrobiales</taxon>
        <taxon>Xanthobacteraceae</taxon>
        <taxon>Ancylobacter</taxon>
    </lineage>
</organism>
<keyword evidence="1" id="KW-1133">Transmembrane helix</keyword>
<protein>
    <recommendedName>
        <fullName evidence="4">Glycosyltransferase RgtA/B/C/D-like domain-containing protein</fullName>
    </recommendedName>
</protein>
<keyword evidence="1" id="KW-0812">Transmembrane</keyword>
<name>A0ABY3DWY7_9HYPH</name>
<feature type="transmembrane region" description="Helical" evidence="1">
    <location>
        <begin position="284"/>
        <end position="302"/>
    </location>
</feature>
<feature type="transmembrane region" description="Helical" evidence="1">
    <location>
        <begin position="227"/>
        <end position="245"/>
    </location>
</feature>
<comment type="caution">
    <text evidence="2">The sequence shown here is derived from an EMBL/GenBank/DDBJ whole genome shotgun (WGS) entry which is preliminary data.</text>
</comment>
<evidence type="ECO:0008006" key="4">
    <source>
        <dbReference type="Google" id="ProtNLM"/>
    </source>
</evidence>
<feature type="transmembrane region" description="Helical" evidence="1">
    <location>
        <begin position="184"/>
        <end position="215"/>
    </location>
</feature>
<feature type="transmembrane region" description="Helical" evidence="1">
    <location>
        <begin position="314"/>
        <end position="336"/>
    </location>
</feature>
<evidence type="ECO:0000256" key="1">
    <source>
        <dbReference type="SAM" id="Phobius"/>
    </source>
</evidence>
<accession>A0ABY3DWY7</accession>
<feature type="transmembrane region" description="Helical" evidence="1">
    <location>
        <begin position="20"/>
        <end position="41"/>
    </location>
</feature>
<evidence type="ECO:0000313" key="2">
    <source>
        <dbReference type="EMBL" id="TSJ64684.1"/>
    </source>
</evidence>
<feature type="transmembrane region" description="Helical" evidence="1">
    <location>
        <begin position="369"/>
        <end position="390"/>
    </location>
</feature>
<proteinExistence type="predicted"/>
<sequence>MTNIHDGSSPTDIKVASWRFALLGLFLFVAGTKFLVVSKYGSIVPFWDQWDAEGALLYKPYIEGGLHWRTLIDSHNEHRILLTRLFALGLLELAGEWNPILQMTVNALLHAAFAVLFTWALGRALEPGLRLPLAIASGLLFSIPFGWENTLAGFQSQFYFLLILSFLALMIFSKDAALSLPWWLGVAACAGAYFSLASGVFAALAAASICALQIIVGARRRTLREGIGVVILVALVVAMLANIRVVEHHASLKAQSFEQFFGALYPLLFAPLKIVGVFDKLPAYGPGLLLHSPLIVFCLYSLRRPASMSSFQWLVIAVAGWGLLQMVSLAYGRAAAATAPRYLDLVIILMPLNVAALFWLATRPTVNAWLAKILSAAWFALVSIGLIYSAEGSVRSDLETKATQSERQMQNVRTYLAAGNLADLDKPFLEIPYPNYIRLGQLLADPTIRSVLPREVLPPGTPPEHFGKSATEGKMARITRLATRRALRAWPSLIGIAIALWFLSAMLGSAKDETLRPA</sequence>
<dbReference type="EMBL" id="VMBP01000001">
    <property type="protein sequence ID" value="TSJ64684.1"/>
    <property type="molecule type" value="Genomic_DNA"/>
</dbReference>
<keyword evidence="3" id="KW-1185">Reference proteome</keyword>
<feature type="transmembrane region" description="Helical" evidence="1">
    <location>
        <begin position="257"/>
        <end position="278"/>
    </location>
</feature>
<evidence type="ECO:0000313" key="3">
    <source>
        <dbReference type="Proteomes" id="UP000315321"/>
    </source>
</evidence>
<keyword evidence="1" id="KW-0472">Membrane</keyword>
<dbReference type="RefSeq" id="WP_144341840.1">
    <property type="nucleotide sequence ID" value="NZ_VMBP01000001.1"/>
</dbReference>
<reference evidence="2 3" key="1">
    <citation type="submission" date="2019-07" db="EMBL/GenBank/DDBJ databases">
        <authorList>
            <person name="Grouzdev D.S."/>
        </authorList>
    </citation>
    <scope>NUCLEOTIDE SEQUENCE [LARGE SCALE GENOMIC DNA]</scope>
    <source>
        <strain evidence="2 3">3C</strain>
    </source>
</reference>
<gene>
    <name evidence="2" type="ORF">FO470_05365</name>
</gene>
<dbReference type="Proteomes" id="UP000315321">
    <property type="component" value="Unassembled WGS sequence"/>
</dbReference>
<feature type="transmembrane region" description="Helical" evidence="1">
    <location>
        <begin position="489"/>
        <end position="508"/>
    </location>
</feature>
<feature type="transmembrane region" description="Helical" evidence="1">
    <location>
        <begin position="153"/>
        <end position="172"/>
    </location>
</feature>